<feature type="coiled-coil region" evidence="1">
    <location>
        <begin position="276"/>
        <end position="303"/>
    </location>
</feature>
<feature type="compositionally biased region" description="Polar residues" evidence="2">
    <location>
        <begin position="1713"/>
        <end position="1727"/>
    </location>
</feature>
<feature type="coiled-coil region" evidence="1">
    <location>
        <begin position="1031"/>
        <end position="1376"/>
    </location>
</feature>
<evidence type="ECO:0000259" key="3">
    <source>
        <dbReference type="PROSITE" id="PS51840"/>
    </source>
</evidence>
<feature type="coiled-coil region" evidence="1">
    <location>
        <begin position="1469"/>
        <end position="1527"/>
    </location>
</feature>
<gene>
    <name evidence="4" type="ORF">LUZ62_084948</name>
</gene>
<dbReference type="PANTHER" id="PTHR34452:SF1">
    <property type="entry name" value="SPORULATION-SPECIFIC PROTEIN"/>
    <property type="match status" value="1"/>
</dbReference>
<feature type="coiled-coil region" evidence="1">
    <location>
        <begin position="332"/>
        <end position="359"/>
    </location>
</feature>
<feature type="coiled-coil region" evidence="1">
    <location>
        <begin position="1824"/>
        <end position="1886"/>
    </location>
</feature>
<evidence type="ECO:0000256" key="1">
    <source>
        <dbReference type="SAM" id="Coils"/>
    </source>
</evidence>
<dbReference type="EMBL" id="JAMFTS010000005">
    <property type="protein sequence ID" value="KAJ4750543.1"/>
    <property type="molecule type" value="Genomic_DNA"/>
</dbReference>
<dbReference type="Pfam" id="PF10358">
    <property type="entry name" value="NT-C2"/>
    <property type="match status" value="1"/>
</dbReference>
<dbReference type="PROSITE" id="PS51840">
    <property type="entry name" value="C2_NT"/>
    <property type="match status" value="1"/>
</dbReference>
<proteinExistence type="predicted"/>
<comment type="caution">
    <text evidence="4">The sequence shown here is derived from an EMBL/GenBank/DDBJ whole genome shotgun (WGS) entry which is preliminary data.</text>
</comment>
<feature type="coiled-coil region" evidence="1">
    <location>
        <begin position="1579"/>
        <end position="1620"/>
    </location>
</feature>
<feature type="domain" description="C2 NT-type" evidence="3">
    <location>
        <begin position="6"/>
        <end position="141"/>
    </location>
</feature>
<accession>A0AAV8C4X0</accession>
<sequence>MSKVPKWKIEKTKVKVVFRLQFYATHIPQTGWDKLFLSFIPAETGKATAKTNKANVRNGTCKWSDPIYEATRLLQDVRTKKYDDKIYKLIVAMGSSRASILGEADVNLAEFVDALKPSTVALPLHGCDFGTILHVTVQILTTKTGFREFEQQSVKGHNVASSHGISEPAEIVGPSSDDKINARTRLREISYTELPAVEEATELTEDGIDGSSHTSDSLHADKTDIPLFPLTHSLNKTERDDFNPNRLSTQGSNDWGHGWASDFSDNNDLTFAYEENNRLRVRLEVAESAFLQLKSEAKSLQRITDELGAETQALARQLALELDSGQSLIREVSSLKTECSNLKRDIRELESAKSSCKALDKGSASLLVLVENKVHEIRDKACLGMCADNDFEVLLRVIGNLKQGLITQDGSDHVINQEDPLTKKEKMCELLQKLEDSKTENELLVKKMNQMERYYESYIHQLEESHKETVKELGILRDDHSSRLYTISLLQSQIEKLHEEMNDLMVKSVEERKGLEILNKELERRAIASENTLKRVRQNYTAAVDRLQKDLELLSFQVLSMYESNETLAKQPFEHSDSNLNLKLDSNLEEAPLSRFHSDNQLLLNAGLEEESKKTSRCIGIDAHTEDEILSMYVAMVQLDFFSELLIEALNGADDGVMRTKKGTLKLEMQLHESNRSLKEIEAKHVAKCDDLEVRIQILEAEVHDLTEERDKLKGLFVEESTQKGQLEAEIGALKEKINKLNQERQLVEIMKLESGEKLREVEKDLEAFRTKMDFSNEVIENLQRELQDVTEKKKTSLDIEEMQQRENGELMAKLKLLEVELQQKTDEWNSLVQNLQESSIMGEELKKLQMSLLKCEEDKRALQDELRVVLETKDALESSLTQAESEVQNIIQKLKISQEIEVMKEKENRKLLSELELREAKFQQMTSEIQDLMQRLQDTNGVGEELERTKRNLSSCQEVNTALESDLKNLQEVKTNLENSLKKVESDLEVSNRKLELSTQAVFGLEAELIEVRKSFSVSSEAEQIHVQTNSELLSKIMSMEAELELLRGKNSDLMQKRETISEELERTKEVKKDLETEIEVLRETNVFLENSLQKSVLDLEASTTNLEISSKTIGKLENEVEEVREKIKISSEANSELLAKLELLERELQQVDGKSRDLSLKLESSDIVRGELEKTKVKLVACEEEKRSLENEIRILQEREVEFETLLQRVEAGLKDSTIKLDFSDKVIQNLQKEIKESTERFERENSELLSRLEFVQLELQQATEECMHLTQKLHEADTVKDEFEKNQQNLENEIINLKFNLGEADKHVRVEKGMREELQITASDLTVQLEEKEKEMVLFFEEKTMLRGRIVELEKANIALQHLILRNEENQRDKETEFENRLLVVLEGLIASDVESSYMHCQLRELCFHLDASRKESGNVDLVQEDLILQLKEELDFLRISKEEGEILNLIFRSKLEEQNSIIDTLRESRIELGGLRENQRELTRRLSEQTLKTEEYKNLSIHLRELKEKADAGSNNQASEKRETESLRIVFIKEQYESKIQELKNQIGVSKKYAEEMLVKLQNALDEVETGKKNEIALAKRIEELSISLSELEAEMQSLRTDRRELVSAYDNLKTELECTILSFDCCKEEKSKLEACFHECNEERRKIKVELDLVKRLLENMASAENGNVHSGASNGGSIQQILGSGNGVLDGDKRGVAGVNGCSSLVGSPLSSQVPENSTIQPHKEKPENNTIDETTRNELSEKHQKLKLGLSLFQKELEKLKNENLSSLLPLGADQIDPSLHGLERALSQLDTANEHLGNIFPCFKELAGSGNALERVLALELELAEALQEKKRTDTRFQSSFLKQHSNEEAIFQSFRDINELIQDMLELKKRHATVECELQEMHGRYSQLSLQFAEVEGERQKLMMSLKNRSPRKS</sequence>
<organism evidence="4 5">
    <name type="scientific">Rhynchospora pubera</name>
    <dbReference type="NCBI Taxonomy" id="906938"/>
    <lineage>
        <taxon>Eukaryota</taxon>
        <taxon>Viridiplantae</taxon>
        <taxon>Streptophyta</taxon>
        <taxon>Embryophyta</taxon>
        <taxon>Tracheophyta</taxon>
        <taxon>Spermatophyta</taxon>
        <taxon>Magnoliopsida</taxon>
        <taxon>Liliopsida</taxon>
        <taxon>Poales</taxon>
        <taxon>Cyperaceae</taxon>
        <taxon>Cyperoideae</taxon>
        <taxon>Rhynchosporeae</taxon>
        <taxon>Rhynchospora</taxon>
    </lineage>
</organism>
<feature type="coiled-coil region" evidence="1">
    <location>
        <begin position="487"/>
        <end position="539"/>
    </location>
</feature>
<feature type="region of interest" description="Disordered" evidence="2">
    <location>
        <begin position="1713"/>
        <end position="1738"/>
    </location>
</feature>
<name>A0AAV8C4X0_9POAL</name>
<dbReference type="Proteomes" id="UP001140206">
    <property type="component" value="Chromosome 5"/>
</dbReference>
<reference evidence="4" key="1">
    <citation type="submission" date="2022-08" db="EMBL/GenBank/DDBJ databases">
        <authorList>
            <person name="Marques A."/>
        </authorList>
    </citation>
    <scope>NUCLEOTIDE SEQUENCE</scope>
    <source>
        <strain evidence="4">RhyPub2mFocal</strain>
        <tissue evidence="4">Leaves</tissue>
    </source>
</reference>
<evidence type="ECO:0000313" key="5">
    <source>
        <dbReference type="Proteomes" id="UP001140206"/>
    </source>
</evidence>
<keyword evidence="1" id="KW-0175">Coiled coil</keyword>
<feature type="coiled-coil region" evidence="1">
    <location>
        <begin position="682"/>
        <end position="995"/>
    </location>
</feature>
<dbReference type="PANTHER" id="PTHR34452">
    <property type="entry name" value="MYOSIN HEAVY CHAIN-RELATED PROTEIN"/>
    <property type="match status" value="1"/>
</dbReference>
<evidence type="ECO:0000313" key="4">
    <source>
        <dbReference type="EMBL" id="KAJ4750543.1"/>
    </source>
</evidence>
<feature type="compositionally biased region" description="Basic and acidic residues" evidence="2">
    <location>
        <begin position="1728"/>
        <end position="1738"/>
    </location>
</feature>
<dbReference type="InterPro" id="IPR019448">
    <property type="entry name" value="NT-C2"/>
</dbReference>
<protein>
    <submittedName>
        <fullName evidence="4">Sporulation-specific protein</fullName>
    </submittedName>
</protein>
<keyword evidence="5" id="KW-1185">Reference proteome</keyword>
<evidence type="ECO:0000256" key="2">
    <source>
        <dbReference type="SAM" id="MobiDB-lite"/>
    </source>
</evidence>